<feature type="compositionally biased region" description="Low complexity" evidence="1">
    <location>
        <begin position="82"/>
        <end position="92"/>
    </location>
</feature>
<name>A0AAE0I781_9PEZI</name>
<gene>
    <name evidence="2" type="ORF">B0T19DRAFT_445574</name>
</gene>
<evidence type="ECO:0000256" key="1">
    <source>
        <dbReference type="SAM" id="MobiDB-lite"/>
    </source>
</evidence>
<reference evidence="2" key="1">
    <citation type="journal article" date="2023" name="Mol. Phylogenet. Evol.">
        <title>Genome-scale phylogeny and comparative genomics of the fungal order Sordariales.</title>
        <authorList>
            <person name="Hensen N."/>
            <person name="Bonometti L."/>
            <person name="Westerberg I."/>
            <person name="Brannstrom I.O."/>
            <person name="Guillou S."/>
            <person name="Cros-Aarteil S."/>
            <person name="Calhoun S."/>
            <person name="Haridas S."/>
            <person name="Kuo A."/>
            <person name="Mondo S."/>
            <person name="Pangilinan J."/>
            <person name="Riley R."/>
            <person name="LaButti K."/>
            <person name="Andreopoulos B."/>
            <person name="Lipzen A."/>
            <person name="Chen C."/>
            <person name="Yan M."/>
            <person name="Daum C."/>
            <person name="Ng V."/>
            <person name="Clum A."/>
            <person name="Steindorff A."/>
            <person name="Ohm R.A."/>
            <person name="Martin F."/>
            <person name="Silar P."/>
            <person name="Natvig D.O."/>
            <person name="Lalanne C."/>
            <person name="Gautier V."/>
            <person name="Ament-Velasquez S.L."/>
            <person name="Kruys A."/>
            <person name="Hutchinson M.I."/>
            <person name="Powell A.J."/>
            <person name="Barry K."/>
            <person name="Miller A.N."/>
            <person name="Grigoriev I.V."/>
            <person name="Debuchy R."/>
            <person name="Gladieux P."/>
            <person name="Hiltunen Thoren M."/>
            <person name="Johannesson H."/>
        </authorList>
    </citation>
    <scope>NUCLEOTIDE SEQUENCE</scope>
    <source>
        <strain evidence="2">SMH4131-1</strain>
    </source>
</reference>
<sequence length="410" mass="44969">MEELTLEQRPQAPACTPSCNSASTLPGLRRFSDRDTSSQCSAFGSTSLIDSGHAGTLSDSVFSGGHMADQVFSAPASDSDTEYSSSDESSCVNEEEDDKDGSDDGGKIPQPFILDAHHPFTKFKDQLATIAHQDFLRSLSTSRKQGSQTSTSPPPPPSPRALERNKPESSTPASRHQIPTPPFDIDDTTDSEDESIILITETTKPPPPPKAPQPISTPPLACPFYLRSPKSYRCCLTQTHLHNASDLRQHITTAHARPEHCPTCYATFPSEVLCTIHIRSRSCTPNPHAAQTIRGAPQYQIRQIARMERRANSARTKEQEQQWFAVWDALFPDAARPGSARLPVGDASVRAVCAAREYWAREGRRVVLGFLERRGVEGAIMLRDERGLEALRDGVGELLIERVLGEVGDE</sequence>
<feature type="region of interest" description="Disordered" evidence="1">
    <location>
        <begin position="1"/>
        <end position="113"/>
    </location>
</feature>
<feature type="compositionally biased region" description="Polar residues" evidence="1">
    <location>
        <begin position="37"/>
        <end position="49"/>
    </location>
</feature>
<dbReference type="EMBL" id="JAUEPO010000006">
    <property type="protein sequence ID" value="KAK3319777.1"/>
    <property type="molecule type" value="Genomic_DNA"/>
</dbReference>
<reference evidence="2" key="2">
    <citation type="submission" date="2023-06" db="EMBL/GenBank/DDBJ databases">
        <authorList>
            <consortium name="Lawrence Berkeley National Laboratory"/>
            <person name="Haridas S."/>
            <person name="Hensen N."/>
            <person name="Bonometti L."/>
            <person name="Westerberg I."/>
            <person name="Brannstrom I.O."/>
            <person name="Guillou S."/>
            <person name="Cros-Aarteil S."/>
            <person name="Calhoun S."/>
            <person name="Kuo A."/>
            <person name="Mondo S."/>
            <person name="Pangilinan J."/>
            <person name="Riley R."/>
            <person name="Labutti K."/>
            <person name="Andreopoulos B."/>
            <person name="Lipzen A."/>
            <person name="Chen C."/>
            <person name="Yanf M."/>
            <person name="Daum C."/>
            <person name="Ng V."/>
            <person name="Clum A."/>
            <person name="Steindorff A."/>
            <person name="Ohm R."/>
            <person name="Martin F."/>
            <person name="Silar P."/>
            <person name="Natvig D."/>
            <person name="Lalanne C."/>
            <person name="Gautier V."/>
            <person name="Ament-Velasquez S.L."/>
            <person name="Kruys A."/>
            <person name="Hutchinson M.I."/>
            <person name="Powell A.J."/>
            <person name="Barry K."/>
            <person name="Miller A.N."/>
            <person name="Grigoriev I.V."/>
            <person name="Debuchy R."/>
            <person name="Gladieux P."/>
            <person name="Thoren M.H."/>
            <person name="Johannesson H."/>
        </authorList>
    </citation>
    <scope>NUCLEOTIDE SEQUENCE</scope>
    <source>
        <strain evidence="2">SMH4131-1</strain>
    </source>
</reference>
<organism evidence="2 3">
    <name type="scientific">Cercophora scortea</name>
    <dbReference type="NCBI Taxonomy" id="314031"/>
    <lineage>
        <taxon>Eukaryota</taxon>
        <taxon>Fungi</taxon>
        <taxon>Dikarya</taxon>
        <taxon>Ascomycota</taxon>
        <taxon>Pezizomycotina</taxon>
        <taxon>Sordariomycetes</taxon>
        <taxon>Sordariomycetidae</taxon>
        <taxon>Sordariales</taxon>
        <taxon>Lasiosphaeriaceae</taxon>
        <taxon>Cercophora</taxon>
    </lineage>
</organism>
<dbReference type="Proteomes" id="UP001286456">
    <property type="component" value="Unassembled WGS sequence"/>
</dbReference>
<dbReference type="AlphaFoldDB" id="A0AAE0I781"/>
<accession>A0AAE0I781</accession>
<proteinExistence type="predicted"/>
<evidence type="ECO:0000313" key="3">
    <source>
        <dbReference type="Proteomes" id="UP001286456"/>
    </source>
</evidence>
<feature type="region of interest" description="Disordered" evidence="1">
    <location>
        <begin position="140"/>
        <end position="190"/>
    </location>
</feature>
<comment type="caution">
    <text evidence="2">The sequence shown here is derived from an EMBL/GenBank/DDBJ whole genome shotgun (WGS) entry which is preliminary data.</text>
</comment>
<protein>
    <submittedName>
        <fullName evidence="2">Uncharacterized protein</fullName>
    </submittedName>
</protein>
<keyword evidence="3" id="KW-1185">Reference proteome</keyword>
<evidence type="ECO:0000313" key="2">
    <source>
        <dbReference type="EMBL" id="KAK3319777.1"/>
    </source>
</evidence>
<feature type="compositionally biased region" description="Acidic residues" evidence="1">
    <location>
        <begin position="93"/>
        <end position="103"/>
    </location>
</feature>